<dbReference type="AlphaFoldDB" id="A0A1N7NIM7"/>
<dbReference type="Proteomes" id="UP000186917">
    <property type="component" value="Unassembled WGS sequence"/>
</dbReference>
<evidence type="ECO:0000313" key="1">
    <source>
        <dbReference type="EMBL" id="SIS98194.1"/>
    </source>
</evidence>
<keyword evidence="2" id="KW-1185">Reference proteome</keyword>
<gene>
    <name evidence="1" type="ORF">SAMN05421788_102471</name>
</gene>
<organism evidence="1 2">
    <name type="scientific">Filimonas lacunae</name>
    <dbReference type="NCBI Taxonomy" id="477680"/>
    <lineage>
        <taxon>Bacteria</taxon>
        <taxon>Pseudomonadati</taxon>
        <taxon>Bacteroidota</taxon>
        <taxon>Chitinophagia</taxon>
        <taxon>Chitinophagales</taxon>
        <taxon>Chitinophagaceae</taxon>
        <taxon>Filimonas</taxon>
    </lineage>
</organism>
<dbReference type="RefSeq" id="WP_076378238.1">
    <property type="nucleotide sequence ID" value="NZ_AP017422.1"/>
</dbReference>
<sequence length="173" mass="20050">MAKYVCENPPAPGMYGKLQVYIREGITLGRIPSPLCRKRVKTAPEFAKTRKYAELLATASPLASEVHKMLPVNRERKHYQLLAGKAIQWLKEGRTVEEVRVLLVEAGEMVRRELEPKNIKTSLRRRITCRKSSMHIHLKIDSAVRKRPIKQHILLYDIFSIRYFVHKPTLVPL</sequence>
<reference evidence="2" key="1">
    <citation type="submission" date="2017-01" db="EMBL/GenBank/DDBJ databases">
        <authorList>
            <person name="Varghese N."/>
            <person name="Submissions S."/>
        </authorList>
    </citation>
    <scope>NUCLEOTIDE SEQUENCE [LARGE SCALE GENOMIC DNA]</scope>
    <source>
        <strain evidence="2">DSM 21054</strain>
    </source>
</reference>
<name>A0A1N7NIM7_9BACT</name>
<proteinExistence type="predicted"/>
<accession>A0A1N7NIM7</accession>
<evidence type="ECO:0000313" key="2">
    <source>
        <dbReference type="Proteomes" id="UP000186917"/>
    </source>
</evidence>
<dbReference type="STRING" id="477680.SAMN05421788_102471"/>
<dbReference type="OrthoDB" id="672632at2"/>
<dbReference type="EMBL" id="FTOR01000002">
    <property type="protein sequence ID" value="SIS98194.1"/>
    <property type="molecule type" value="Genomic_DNA"/>
</dbReference>
<protein>
    <submittedName>
        <fullName evidence="1">Uncharacterized protein</fullName>
    </submittedName>
</protein>